<keyword evidence="1" id="KW-0472">Membrane</keyword>
<dbReference type="Pfam" id="PF20221">
    <property type="entry name" value="DUF6580"/>
    <property type="match status" value="1"/>
</dbReference>
<proteinExistence type="predicted"/>
<name>A0A1F4XT66_9BACT</name>
<dbReference type="AlphaFoldDB" id="A0A1F4XT66"/>
<comment type="caution">
    <text evidence="2">The sequence shown here is derived from an EMBL/GenBank/DDBJ whole genome shotgun (WGS) entry which is preliminary data.</text>
</comment>
<reference evidence="2 3" key="1">
    <citation type="journal article" date="2016" name="Nat. Commun.">
        <title>Thousands of microbial genomes shed light on interconnected biogeochemical processes in an aquifer system.</title>
        <authorList>
            <person name="Anantharaman K."/>
            <person name="Brown C.T."/>
            <person name="Hug L.A."/>
            <person name="Sharon I."/>
            <person name="Castelle C.J."/>
            <person name="Probst A.J."/>
            <person name="Thomas B.C."/>
            <person name="Singh A."/>
            <person name="Wilkins M.J."/>
            <person name="Karaoz U."/>
            <person name="Brodie E.L."/>
            <person name="Williams K.H."/>
            <person name="Hubbard S.S."/>
            <person name="Banfield J.F."/>
        </authorList>
    </citation>
    <scope>NUCLEOTIDE SEQUENCE [LARGE SCALE GENOMIC DNA]</scope>
</reference>
<accession>A0A1F4XT66</accession>
<organism evidence="2 3">
    <name type="scientific">Candidatus Adlerbacteria bacterium RIFCSPHIGHO2_12_FULL_53_18</name>
    <dbReference type="NCBI Taxonomy" id="1797242"/>
    <lineage>
        <taxon>Bacteria</taxon>
        <taxon>Candidatus Adleribacteriota</taxon>
    </lineage>
</organism>
<feature type="transmembrane region" description="Helical" evidence="1">
    <location>
        <begin position="44"/>
        <end position="64"/>
    </location>
</feature>
<feature type="transmembrane region" description="Helical" evidence="1">
    <location>
        <begin position="70"/>
        <end position="88"/>
    </location>
</feature>
<evidence type="ECO:0008006" key="4">
    <source>
        <dbReference type="Google" id="ProtNLM"/>
    </source>
</evidence>
<protein>
    <recommendedName>
        <fullName evidence="4">Rod shape-determining protein MreD</fullName>
    </recommendedName>
</protein>
<dbReference type="EMBL" id="MEWW01000007">
    <property type="protein sequence ID" value="OGC84921.1"/>
    <property type="molecule type" value="Genomic_DNA"/>
</dbReference>
<feature type="transmembrane region" description="Helical" evidence="1">
    <location>
        <begin position="97"/>
        <end position="120"/>
    </location>
</feature>
<sequence length="196" mass="21499">MTVSVKNIIEACVLIALGITARLIPHLPNMTPVGAIALRSRARFGTWGLIIPIVSMALSDALIGFYDLRLLASVYISFLCVGLMGVLLKKRPAAPRLALVALAGSMLFFVITNTAVWALSPWYEKSLMGLIACYIVALPFFASMLVGDQLFTFLLFRYEKSAKFYYILKNFLSTDHLPAPITRSTAHAATSKSTYS</sequence>
<evidence type="ECO:0000313" key="2">
    <source>
        <dbReference type="EMBL" id="OGC84921.1"/>
    </source>
</evidence>
<dbReference type="InterPro" id="IPR046487">
    <property type="entry name" value="DUF6580"/>
</dbReference>
<feature type="transmembrane region" description="Helical" evidence="1">
    <location>
        <begin position="126"/>
        <end position="156"/>
    </location>
</feature>
<evidence type="ECO:0000313" key="3">
    <source>
        <dbReference type="Proteomes" id="UP000178091"/>
    </source>
</evidence>
<keyword evidence="1" id="KW-1133">Transmembrane helix</keyword>
<gene>
    <name evidence="2" type="ORF">A3F55_02785</name>
</gene>
<keyword evidence="1" id="KW-0812">Transmembrane</keyword>
<evidence type="ECO:0000256" key="1">
    <source>
        <dbReference type="SAM" id="Phobius"/>
    </source>
</evidence>
<dbReference type="Proteomes" id="UP000178091">
    <property type="component" value="Unassembled WGS sequence"/>
</dbReference>